<dbReference type="PANTHER" id="PTHR31286:SF99">
    <property type="entry name" value="DUF4283 DOMAIN-CONTAINING PROTEIN"/>
    <property type="match status" value="1"/>
</dbReference>
<feature type="region of interest" description="Disordered" evidence="1">
    <location>
        <begin position="324"/>
        <end position="352"/>
    </location>
</feature>
<accession>A0ABQ5BM30</accession>
<sequence length="432" mass="48531">MMVKLSVTIELKKGMEDRGGVMKENETIDLLSQKKETMELGTDKTNEVETLYQSLKAHALASKVKSLPRQYTTVQELFKDVSSSKDSNPKEGDKVVDQSVEKPSFASVVHDKPSKKLVKIKEMSSEETVNGAAVALPIEAVEAVNARFTNTLYGMESVLENGPWLIHRVPLILNEWTLNTILKKDEIKSAPIGRPIMLDTYTSNMCLHSWGRSTYARALIEISADMELKKSLVIAIPLCNKVGHTFATIDIEYEWIPPRCESCKFFDHISTKCPKLPKVDPPVKVMDDGFIEVKKKKAKTKQNNKRQVEGVRLTKPALNLQYRRVDKGETSKAKATNTSENKESNDSGLNKHHDATIKVATMNSFSALSEEDFRVWDDENRLVNEKENLQVINESDSEEVDEYITMDEYSGPTPKKVNYDQGASTPLNDGSI</sequence>
<proteinExistence type="predicted"/>
<comment type="caution">
    <text evidence="2">The sequence shown here is derived from an EMBL/GenBank/DDBJ whole genome shotgun (WGS) entry which is preliminary data.</text>
</comment>
<protein>
    <recommendedName>
        <fullName evidence="4">DUF4283 domain-containing protein</fullName>
    </recommendedName>
</protein>
<dbReference type="PANTHER" id="PTHR31286">
    <property type="entry name" value="GLYCINE-RICH CELL WALL STRUCTURAL PROTEIN 1.8-LIKE"/>
    <property type="match status" value="1"/>
</dbReference>
<keyword evidence="3" id="KW-1185">Reference proteome</keyword>
<evidence type="ECO:0008006" key="4">
    <source>
        <dbReference type="Google" id="ProtNLM"/>
    </source>
</evidence>
<name>A0ABQ5BM30_9ASTR</name>
<feature type="compositionally biased region" description="Basic and acidic residues" evidence="1">
    <location>
        <begin position="340"/>
        <end position="352"/>
    </location>
</feature>
<reference evidence="2" key="1">
    <citation type="journal article" date="2022" name="Int. J. Mol. Sci.">
        <title>Draft Genome of Tanacetum Coccineum: Genomic Comparison of Closely Related Tanacetum-Family Plants.</title>
        <authorList>
            <person name="Yamashiro T."/>
            <person name="Shiraishi A."/>
            <person name="Nakayama K."/>
            <person name="Satake H."/>
        </authorList>
    </citation>
    <scope>NUCLEOTIDE SEQUENCE</scope>
</reference>
<gene>
    <name evidence="2" type="ORF">Tco_0873573</name>
</gene>
<dbReference type="InterPro" id="IPR040256">
    <property type="entry name" value="At4g02000-like"/>
</dbReference>
<dbReference type="Proteomes" id="UP001151760">
    <property type="component" value="Unassembled WGS sequence"/>
</dbReference>
<evidence type="ECO:0000313" key="3">
    <source>
        <dbReference type="Proteomes" id="UP001151760"/>
    </source>
</evidence>
<evidence type="ECO:0000256" key="1">
    <source>
        <dbReference type="SAM" id="MobiDB-lite"/>
    </source>
</evidence>
<reference evidence="2" key="2">
    <citation type="submission" date="2022-01" db="EMBL/GenBank/DDBJ databases">
        <authorList>
            <person name="Yamashiro T."/>
            <person name="Shiraishi A."/>
            <person name="Satake H."/>
            <person name="Nakayama K."/>
        </authorList>
    </citation>
    <scope>NUCLEOTIDE SEQUENCE</scope>
</reference>
<feature type="compositionally biased region" description="Polar residues" evidence="1">
    <location>
        <begin position="421"/>
        <end position="432"/>
    </location>
</feature>
<feature type="region of interest" description="Disordered" evidence="1">
    <location>
        <begin position="79"/>
        <end position="98"/>
    </location>
</feature>
<dbReference type="EMBL" id="BQNB010013350">
    <property type="protein sequence ID" value="GJT14867.1"/>
    <property type="molecule type" value="Genomic_DNA"/>
</dbReference>
<organism evidence="2 3">
    <name type="scientific">Tanacetum coccineum</name>
    <dbReference type="NCBI Taxonomy" id="301880"/>
    <lineage>
        <taxon>Eukaryota</taxon>
        <taxon>Viridiplantae</taxon>
        <taxon>Streptophyta</taxon>
        <taxon>Embryophyta</taxon>
        <taxon>Tracheophyta</taxon>
        <taxon>Spermatophyta</taxon>
        <taxon>Magnoliopsida</taxon>
        <taxon>eudicotyledons</taxon>
        <taxon>Gunneridae</taxon>
        <taxon>Pentapetalae</taxon>
        <taxon>asterids</taxon>
        <taxon>campanulids</taxon>
        <taxon>Asterales</taxon>
        <taxon>Asteraceae</taxon>
        <taxon>Asteroideae</taxon>
        <taxon>Anthemideae</taxon>
        <taxon>Anthemidinae</taxon>
        <taxon>Tanacetum</taxon>
    </lineage>
</organism>
<feature type="region of interest" description="Disordered" evidence="1">
    <location>
        <begin position="408"/>
        <end position="432"/>
    </location>
</feature>
<evidence type="ECO:0000313" key="2">
    <source>
        <dbReference type="EMBL" id="GJT14867.1"/>
    </source>
</evidence>